<evidence type="ECO:0000313" key="4">
    <source>
        <dbReference type="EMBL" id="NOU77493.1"/>
    </source>
</evidence>
<sequence>MELTKDAIRWPEFEHFTIDAVLAGSDGDIHYSYYLPEDYDASREYPMILVLPGYDGLLLSTGESMRGVNVFSSRAVVAWTQLGEEMIVVSPQLTDWGETSARQTIELTEYFIGNFAVDPNRVYASGFSAGGETLSRVMGTRADLYAAYLHTSSQWDGDYADVVDNRMPVYIFMGQNDEYYGSQKAVEAYDALRSRYIVAGLTESEVGKLVVLELPDNAYFNRLGIYNYHGGGQAVVNDDRILNWVLAQHQP</sequence>
<protein>
    <submittedName>
        <fullName evidence="4">Prolyl oligopeptidase family serine peptidase</fullName>
    </submittedName>
</protein>
<dbReference type="EMBL" id="WHOB01000012">
    <property type="protein sequence ID" value="NOU77493.1"/>
    <property type="molecule type" value="Genomic_DNA"/>
</dbReference>
<keyword evidence="5" id="KW-1185">Reference proteome</keyword>
<proteinExistence type="predicted"/>
<evidence type="ECO:0000256" key="2">
    <source>
        <dbReference type="ARBA" id="ARBA00022801"/>
    </source>
</evidence>
<comment type="caution">
    <text evidence="4">The sequence shown here is derived from an EMBL/GenBank/DDBJ whole genome shotgun (WGS) entry which is preliminary data.</text>
</comment>
<dbReference type="PANTHER" id="PTHR43037">
    <property type="entry name" value="UNNAMED PRODUCT-RELATED"/>
    <property type="match status" value="1"/>
</dbReference>
<dbReference type="SUPFAM" id="SSF53474">
    <property type="entry name" value="alpha/beta-Hydrolases"/>
    <property type="match status" value="1"/>
</dbReference>
<dbReference type="InterPro" id="IPR050955">
    <property type="entry name" value="Plant_Biomass_Hydrol_Est"/>
</dbReference>
<evidence type="ECO:0000313" key="5">
    <source>
        <dbReference type="Proteomes" id="UP000596857"/>
    </source>
</evidence>
<name>A0ABX1Y9K1_9BACL</name>
<dbReference type="PANTHER" id="PTHR43037:SF5">
    <property type="entry name" value="FERULOYL ESTERASE"/>
    <property type="match status" value="1"/>
</dbReference>
<dbReference type="InterPro" id="IPR001375">
    <property type="entry name" value="Peptidase_S9_cat"/>
</dbReference>
<feature type="domain" description="Peptidase S9 prolyl oligopeptidase catalytic" evidence="3">
    <location>
        <begin position="95"/>
        <end position="192"/>
    </location>
</feature>
<dbReference type="Pfam" id="PF00326">
    <property type="entry name" value="Peptidase_S9"/>
    <property type="match status" value="1"/>
</dbReference>
<dbReference type="Proteomes" id="UP000596857">
    <property type="component" value="Unassembled WGS sequence"/>
</dbReference>
<organism evidence="4 5">
    <name type="scientific">Paenibacillus phytohabitans</name>
    <dbReference type="NCBI Taxonomy" id="2654978"/>
    <lineage>
        <taxon>Bacteria</taxon>
        <taxon>Bacillati</taxon>
        <taxon>Bacillota</taxon>
        <taxon>Bacilli</taxon>
        <taxon>Bacillales</taxon>
        <taxon>Paenibacillaceae</taxon>
        <taxon>Paenibacillus</taxon>
    </lineage>
</organism>
<gene>
    <name evidence="4" type="ORF">GC101_01225</name>
</gene>
<reference evidence="4 5" key="1">
    <citation type="submission" date="2019-10" db="EMBL/GenBank/DDBJ databases">
        <title>Description of Paenibacillus terricola sp. nov.</title>
        <authorList>
            <person name="Carlier A."/>
            <person name="Qi S."/>
        </authorList>
    </citation>
    <scope>NUCLEOTIDE SEQUENCE [LARGE SCALE GENOMIC DNA]</scope>
    <source>
        <strain evidence="4 5">LMG 31459</strain>
    </source>
</reference>
<evidence type="ECO:0000259" key="3">
    <source>
        <dbReference type="Pfam" id="PF00326"/>
    </source>
</evidence>
<accession>A0ABX1Y9K1</accession>
<dbReference type="Gene3D" id="3.40.50.1820">
    <property type="entry name" value="alpha/beta hydrolase"/>
    <property type="match status" value="1"/>
</dbReference>
<dbReference type="InterPro" id="IPR029058">
    <property type="entry name" value="AB_hydrolase_fold"/>
</dbReference>
<evidence type="ECO:0000256" key="1">
    <source>
        <dbReference type="ARBA" id="ARBA00022729"/>
    </source>
</evidence>
<keyword evidence="1" id="KW-0732">Signal</keyword>
<keyword evidence="2" id="KW-0378">Hydrolase</keyword>